<dbReference type="RefSeq" id="XP_027612283.1">
    <property type="nucleotide sequence ID" value="XM_027756482.1"/>
</dbReference>
<name>A0A401GGR0_9APHY</name>
<organism evidence="2 3">
    <name type="scientific">Sparassis crispa</name>
    <dbReference type="NCBI Taxonomy" id="139825"/>
    <lineage>
        <taxon>Eukaryota</taxon>
        <taxon>Fungi</taxon>
        <taxon>Dikarya</taxon>
        <taxon>Basidiomycota</taxon>
        <taxon>Agaricomycotina</taxon>
        <taxon>Agaricomycetes</taxon>
        <taxon>Polyporales</taxon>
        <taxon>Sparassidaceae</taxon>
        <taxon>Sparassis</taxon>
    </lineage>
</organism>
<dbReference type="GO" id="GO:0004672">
    <property type="term" value="F:protein kinase activity"/>
    <property type="evidence" value="ECO:0007669"/>
    <property type="project" value="InterPro"/>
</dbReference>
<dbReference type="SMART" id="SM00220">
    <property type="entry name" value="S_TKc"/>
    <property type="match status" value="1"/>
</dbReference>
<proteinExistence type="predicted"/>
<dbReference type="PROSITE" id="PS50011">
    <property type="entry name" value="PROTEIN_KINASE_DOM"/>
    <property type="match status" value="1"/>
</dbReference>
<feature type="domain" description="Protein kinase" evidence="1">
    <location>
        <begin position="1"/>
        <end position="212"/>
    </location>
</feature>
<evidence type="ECO:0000313" key="3">
    <source>
        <dbReference type="Proteomes" id="UP000287166"/>
    </source>
</evidence>
<dbReference type="AlphaFoldDB" id="A0A401GGR0"/>
<dbReference type="OrthoDB" id="2758081at2759"/>
<dbReference type="InterPro" id="IPR008271">
    <property type="entry name" value="Ser/Thr_kinase_AS"/>
</dbReference>
<dbReference type="GeneID" id="38778287"/>
<dbReference type="Gene3D" id="1.10.510.10">
    <property type="entry name" value="Transferase(Phosphotransferase) domain 1"/>
    <property type="match status" value="1"/>
</dbReference>
<dbReference type="SUPFAM" id="SSF56112">
    <property type="entry name" value="Protein kinase-like (PK-like)"/>
    <property type="match status" value="1"/>
</dbReference>
<dbReference type="STRING" id="139825.A0A401GGR0"/>
<protein>
    <recommendedName>
        <fullName evidence="1">Protein kinase domain-containing protein</fullName>
    </recommendedName>
</protein>
<dbReference type="Pfam" id="PF00069">
    <property type="entry name" value="Pkinase"/>
    <property type="match status" value="1"/>
</dbReference>
<dbReference type="GO" id="GO:0005524">
    <property type="term" value="F:ATP binding"/>
    <property type="evidence" value="ECO:0007669"/>
    <property type="project" value="InterPro"/>
</dbReference>
<dbReference type="InterPro" id="IPR000719">
    <property type="entry name" value="Prot_kinase_dom"/>
</dbReference>
<comment type="caution">
    <text evidence="2">The sequence shown here is derived from an EMBL/GenBank/DDBJ whole genome shotgun (WGS) entry which is preliminary data.</text>
</comment>
<accession>A0A401GGR0</accession>
<sequence>MGGYCNLPQDERYLHIGYAAKDSRQEEFVLKVVSKTRKELTIIQYLNSPALLPDARNHTIPLLESLNVNADKCILIMPRFLPLSRLSAWTTPHECIRILIQVVEGVSFLHEQNIAHLDIKDTNFVVDIDTGRVYIIDYGLARRIQGPEDEVEGFRGTEDWVAPEVNDNLPYSPQTCRSVGGGRAAQAYAYYSPQSSSRSKDASIRIGATFSG</sequence>
<dbReference type="PANTHER" id="PTHR44167">
    <property type="entry name" value="OVARIAN-SPECIFIC SERINE/THREONINE-PROTEIN KINASE LOK-RELATED"/>
    <property type="match status" value="1"/>
</dbReference>
<dbReference type="Proteomes" id="UP000287166">
    <property type="component" value="Unassembled WGS sequence"/>
</dbReference>
<dbReference type="PANTHER" id="PTHR44167:SF24">
    <property type="entry name" value="SERINE_THREONINE-PROTEIN KINASE CHK2"/>
    <property type="match status" value="1"/>
</dbReference>
<dbReference type="InParanoid" id="A0A401GGR0"/>
<reference evidence="2 3" key="1">
    <citation type="journal article" date="2018" name="Sci. Rep.">
        <title>Genome sequence of the cauliflower mushroom Sparassis crispa (Hanabiratake) and its association with beneficial usage.</title>
        <authorList>
            <person name="Kiyama R."/>
            <person name="Furutani Y."/>
            <person name="Kawaguchi K."/>
            <person name="Nakanishi T."/>
        </authorList>
    </citation>
    <scope>NUCLEOTIDE SEQUENCE [LARGE SCALE GENOMIC DNA]</scope>
</reference>
<keyword evidence="3" id="KW-1185">Reference proteome</keyword>
<evidence type="ECO:0000313" key="2">
    <source>
        <dbReference type="EMBL" id="GBE81370.1"/>
    </source>
</evidence>
<dbReference type="PROSITE" id="PS00108">
    <property type="entry name" value="PROTEIN_KINASE_ST"/>
    <property type="match status" value="1"/>
</dbReference>
<dbReference type="EMBL" id="BFAD01000003">
    <property type="protein sequence ID" value="GBE81370.1"/>
    <property type="molecule type" value="Genomic_DNA"/>
</dbReference>
<dbReference type="InterPro" id="IPR011009">
    <property type="entry name" value="Kinase-like_dom_sf"/>
</dbReference>
<gene>
    <name evidence="2" type="ORF">SCP_0310970</name>
</gene>
<evidence type="ECO:0000259" key="1">
    <source>
        <dbReference type="PROSITE" id="PS50011"/>
    </source>
</evidence>